<feature type="region of interest" description="Disordered" evidence="2">
    <location>
        <begin position="1"/>
        <end position="69"/>
    </location>
</feature>
<accession>A0AAD6XI02</accession>
<proteinExistence type="predicted"/>
<keyword evidence="1" id="KW-0175">Coiled coil</keyword>
<feature type="compositionally biased region" description="Basic and acidic residues" evidence="2">
    <location>
        <begin position="22"/>
        <end position="39"/>
    </location>
</feature>
<gene>
    <name evidence="3" type="ORF">B0H15DRAFT_807271</name>
</gene>
<dbReference type="Proteomes" id="UP001222325">
    <property type="component" value="Unassembled WGS sequence"/>
</dbReference>
<organism evidence="3 4">
    <name type="scientific">Mycena belliarum</name>
    <dbReference type="NCBI Taxonomy" id="1033014"/>
    <lineage>
        <taxon>Eukaryota</taxon>
        <taxon>Fungi</taxon>
        <taxon>Dikarya</taxon>
        <taxon>Basidiomycota</taxon>
        <taxon>Agaricomycotina</taxon>
        <taxon>Agaricomycetes</taxon>
        <taxon>Agaricomycetidae</taxon>
        <taxon>Agaricales</taxon>
        <taxon>Marasmiineae</taxon>
        <taxon>Mycenaceae</taxon>
        <taxon>Mycena</taxon>
    </lineage>
</organism>
<sequence length="201" mass="22919">MSDSSFDFTSDGPGTTWAISQQHEELYNERKRERAEARQARHHNKRAKFGDRTTTKSPIKQESSPSTTPRLTAMKANELFAEYIFLIMLIVVLDICRQYAAALNSDMGENTFVDRIMQGARNVVPERSPCLDGTDIDLLRMQCVDAEAQRDDALEARDEALKSLAQMKVELDRAIGERDNILYELDEAMQERDDALTKLEK</sequence>
<reference evidence="3" key="1">
    <citation type="submission" date="2023-03" db="EMBL/GenBank/DDBJ databases">
        <title>Massive genome expansion in bonnet fungi (Mycena s.s.) driven by repeated elements and novel gene families across ecological guilds.</title>
        <authorList>
            <consortium name="Lawrence Berkeley National Laboratory"/>
            <person name="Harder C.B."/>
            <person name="Miyauchi S."/>
            <person name="Viragh M."/>
            <person name="Kuo A."/>
            <person name="Thoen E."/>
            <person name="Andreopoulos B."/>
            <person name="Lu D."/>
            <person name="Skrede I."/>
            <person name="Drula E."/>
            <person name="Henrissat B."/>
            <person name="Morin E."/>
            <person name="Kohler A."/>
            <person name="Barry K."/>
            <person name="LaButti K."/>
            <person name="Morin E."/>
            <person name="Salamov A."/>
            <person name="Lipzen A."/>
            <person name="Mereny Z."/>
            <person name="Hegedus B."/>
            <person name="Baldrian P."/>
            <person name="Stursova M."/>
            <person name="Weitz H."/>
            <person name="Taylor A."/>
            <person name="Grigoriev I.V."/>
            <person name="Nagy L.G."/>
            <person name="Martin F."/>
            <person name="Kauserud H."/>
        </authorList>
    </citation>
    <scope>NUCLEOTIDE SEQUENCE</scope>
    <source>
        <strain evidence="3">CBHHK173m</strain>
    </source>
</reference>
<dbReference type="EMBL" id="JARJCN010000139">
    <property type="protein sequence ID" value="KAJ7069018.1"/>
    <property type="molecule type" value="Genomic_DNA"/>
</dbReference>
<feature type="compositionally biased region" description="Polar residues" evidence="2">
    <location>
        <begin position="55"/>
        <end position="69"/>
    </location>
</feature>
<name>A0AAD6XI02_9AGAR</name>
<keyword evidence="4" id="KW-1185">Reference proteome</keyword>
<evidence type="ECO:0000313" key="4">
    <source>
        <dbReference type="Proteomes" id="UP001222325"/>
    </source>
</evidence>
<dbReference type="AlphaFoldDB" id="A0AAD6XI02"/>
<protein>
    <submittedName>
        <fullName evidence="3">Uncharacterized protein</fullName>
    </submittedName>
</protein>
<feature type="coiled-coil region" evidence="1">
    <location>
        <begin position="136"/>
        <end position="191"/>
    </location>
</feature>
<evidence type="ECO:0000256" key="1">
    <source>
        <dbReference type="SAM" id="Coils"/>
    </source>
</evidence>
<evidence type="ECO:0000313" key="3">
    <source>
        <dbReference type="EMBL" id="KAJ7069018.1"/>
    </source>
</evidence>
<evidence type="ECO:0000256" key="2">
    <source>
        <dbReference type="SAM" id="MobiDB-lite"/>
    </source>
</evidence>
<comment type="caution">
    <text evidence="3">The sequence shown here is derived from an EMBL/GenBank/DDBJ whole genome shotgun (WGS) entry which is preliminary data.</text>
</comment>